<evidence type="ECO:0000256" key="1">
    <source>
        <dbReference type="ARBA" id="ARBA00022729"/>
    </source>
</evidence>
<dbReference type="AlphaFoldDB" id="A0AAD7APL7"/>
<sequence>MFSQVFTPLFAIVLTAAASAAPATTYTGTGKFPFNSSSKGRRLRISPATYYLPNGGTGACGTVLQNSDFILALGEGHWDDGAHCGETVTVGYNGASISVVVADRCPGCQGDNVDLSQGAMSALDPNWLNDGAISVQWTL</sequence>
<gene>
    <name evidence="4" type="ORF">DFH08DRAFT_681222</name>
</gene>
<dbReference type="EMBL" id="JARIHO010000003">
    <property type="protein sequence ID" value="KAJ7364647.1"/>
    <property type="molecule type" value="Genomic_DNA"/>
</dbReference>
<proteinExistence type="predicted"/>
<dbReference type="Gene3D" id="2.40.40.10">
    <property type="entry name" value="RlpA-like domain"/>
    <property type="match status" value="1"/>
</dbReference>
<accession>A0AAD7APL7</accession>
<dbReference type="Proteomes" id="UP001218218">
    <property type="component" value="Unassembled WGS sequence"/>
</dbReference>
<feature type="chain" id="PRO_5042090943" evidence="2">
    <location>
        <begin position="21"/>
        <end position="139"/>
    </location>
</feature>
<keyword evidence="5" id="KW-1185">Reference proteome</keyword>
<dbReference type="Pfam" id="PF03330">
    <property type="entry name" value="DPBB_1"/>
    <property type="match status" value="1"/>
</dbReference>
<keyword evidence="1 2" id="KW-0732">Signal</keyword>
<protein>
    <submittedName>
        <fullName evidence="4">RlpA-like double-psi beta-barrel-protein domain-containing protein-containing protein</fullName>
    </submittedName>
</protein>
<dbReference type="PANTHER" id="PTHR31836">
    <property type="match status" value="1"/>
</dbReference>
<evidence type="ECO:0000259" key="3">
    <source>
        <dbReference type="Pfam" id="PF03330"/>
    </source>
</evidence>
<organism evidence="4 5">
    <name type="scientific">Mycena albidolilacea</name>
    <dbReference type="NCBI Taxonomy" id="1033008"/>
    <lineage>
        <taxon>Eukaryota</taxon>
        <taxon>Fungi</taxon>
        <taxon>Dikarya</taxon>
        <taxon>Basidiomycota</taxon>
        <taxon>Agaricomycotina</taxon>
        <taxon>Agaricomycetes</taxon>
        <taxon>Agaricomycetidae</taxon>
        <taxon>Agaricales</taxon>
        <taxon>Marasmiineae</taxon>
        <taxon>Mycenaceae</taxon>
        <taxon>Mycena</taxon>
    </lineage>
</organism>
<comment type="caution">
    <text evidence="4">The sequence shown here is derived from an EMBL/GenBank/DDBJ whole genome shotgun (WGS) entry which is preliminary data.</text>
</comment>
<dbReference type="PANTHER" id="PTHR31836:SF28">
    <property type="entry name" value="SRCR DOMAIN-CONTAINING PROTEIN-RELATED"/>
    <property type="match status" value="1"/>
</dbReference>
<evidence type="ECO:0000313" key="4">
    <source>
        <dbReference type="EMBL" id="KAJ7364647.1"/>
    </source>
</evidence>
<reference evidence="4" key="1">
    <citation type="submission" date="2023-03" db="EMBL/GenBank/DDBJ databases">
        <title>Massive genome expansion in bonnet fungi (Mycena s.s.) driven by repeated elements and novel gene families across ecological guilds.</title>
        <authorList>
            <consortium name="Lawrence Berkeley National Laboratory"/>
            <person name="Harder C.B."/>
            <person name="Miyauchi S."/>
            <person name="Viragh M."/>
            <person name="Kuo A."/>
            <person name="Thoen E."/>
            <person name="Andreopoulos B."/>
            <person name="Lu D."/>
            <person name="Skrede I."/>
            <person name="Drula E."/>
            <person name="Henrissat B."/>
            <person name="Morin E."/>
            <person name="Kohler A."/>
            <person name="Barry K."/>
            <person name="LaButti K."/>
            <person name="Morin E."/>
            <person name="Salamov A."/>
            <person name="Lipzen A."/>
            <person name="Mereny Z."/>
            <person name="Hegedus B."/>
            <person name="Baldrian P."/>
            <person name="Stursova M."/>
            <person name="Weitz H."/>
            <person name="Taylor A."/>
            <person name="Grigoriev I.V."/>
            <person name="Nagy L.G."/>
            <person name="Martin F."/>
            <person name="Kauserud H."/>
        </authorList>
    </citation>
    <scope>NUCLEOTIDE SEQUENCE</scope>
    <source>
        <strain evidence="4">CBHHK002</strain>
    </source>
</reference>
<evidence type="ECO:0000313" key="5">
    <source>
        <dbReference type="Proteomes" id="UP001218218"/>
    </source>
</evidence>
<dbReference type="InterPro" id="IPR051477">
    <property type="entry name" value="Expansin_CellWall"/>
</dbReference>
<dbReference type="SUPFAM" id="SSF50685">
    <property type="entry name" value="Barwin-like endoglucanases"/>
    <property type="match status" value="1"/>
</dbReference>
<evidence type="ECO:0000256" key="2">
    <source>
        <dbReference type="SAM" id="SignalP"/>
    </source>
</evidence>
<feature type="signal peptide" evidence="2">
    <location>
        <begin position="1"/>
        <end position="20"/>
    </location>
</feature>
<dbReference type="InterPro" id="IPR009009">
    <property type="entry name" value="RlpA-like_DPBB"/>
</dbReference>
<name>A0AAD7APL7_9AGAR</name>
<dbReference type="CDD" id="cd22191">
    <property type="entry name" value="DPBB_RlpA_EXP_N-like"/>
    <property type="match status" value="1"/>
</dbReference>
<dbReference type="InterPro" id="IPR036908">
    <property type="entry name" value="RlpA-like_sf"/>
</dbReference>
<feature type="domain" description="RlpA-like protein double-psi beta-barrel" evidence="3">
    <location>
        <begin position="49"/>
        <end position="136"/>
    </location>
</feature>